<feature type="compositionally biased region" description="Basic and acidic residues" evidence="1">
    <location>
        <begin position="502"/>
        <end position="512"/>
    </location>
</feature>
<evidence type="ECO:0000256" key="1">
    <source>
        <dbReference type="SAM" id="MobiDB-lite"/>
    </source>
</evidence>
<feature type="region of interest" description="Disordered" evidence="1">
    <location>
        <begin position="666"/>
        <end position="688"/>
    </location>
</feature>
<dbReference type="PANTHER" id="PTHR28122">
    <property type="entry name" value="E3 UBIQUITIN-PROTEIN LIGASE SUBSTRATE RECEPTOR MMS22"/>
    <property type="match status" value="1"/>
</dbReference>
<feature type="compositionally biased region" description="Low complexity" evidence="1">
    <location>
        <begin position="26"/>
        <end position="42"/>
    </location>
</feature>
<proteinExistence type="predicted"/>
<feature type="compositionally biased region" description="Basic residues" evidence="1">
    <location>
        <begin position="892"/>
        <end position="903"/>
    </location>
</feature>
<feature type="compositionally biased region" description="Acidic residues" evidence="1">
    <location>
        <begin position="9"/>
        <end position="25"/>
    </location>
</feature>
<dbReference type="PANTHER" id="PTHR28122:SF1">
    <property type="entry name" value="E3 UBIQUITIN-PROTEIN LIGASE SUBSTRATE RECEPTOR MMS22"/>
    <property type="match status" value="1"/>
</dbReference>
<keyword evidence="3" id="KW-1185">Reference proteome</keyword>
<feature type="region of interest" description="Disordered" evidence="1">
    <location>
        <begin position="785"/>
        <end position="810"/>
    </location>
</feature>
<feature type="compositionally biased region" description="Polar residues" evidence="1">
    <location>
        <begin position="2130"/>
        <end position="2141"/>
    </location>
</feature>
<feature type="region of interest" description="Disordered" evidence="1">
    <location>
        <begin position="238"/>
        <end position="473"/>
    </location>
</feature>
<dbReference type="Pfam" id="PF09462">
    <property type="entry name" value="Mus7"/>
    <property type="match status" value="1"/>
</dbReference>
<protein>
    <recommendedName>
        <fullName evidence="4">Orc1-like AAA ATPase domain-containing protein</fullName>
    </recommendedName>
</protein>
<feature type="region of interest" description="Disordered" evidence="1">
    <location>
        <begin position="883"/>
        <end position="906"/>
    </location>
</feature>
<feature type="region of interest" description="Disordered" evidence="1">
    <location>
        <begin position="1"/>
        <end position="73"/>
    </location>
</feature>
<evidence type="ECO:0008006" key="4">
    <source>
        <dbReference type="Google" id="ProtNLM"/>
    </source>
</evidence>
<organism evidence="2 3">
    <name type="scientific">Apiospora saccharicola</name>
    <dbReference type="NCBI Taxonomy" id="335842"/>
    <lineage>
        <taxon>Eukaryota</taxon>
        <taxon>Fungi</taxon>
        <taxon>Dikarya</taxon>
        <taxon>Ascomycota</taxon>
        <taxon>Pezizomycotina</taxon>
        <taxon>Sordariomycetes</taxon>
        <taxon>Xylariomycetidae</taxon>
        <taxon>Amphisphaeriales</taxon>
        <taxon>Apiosporaceae</taxon>
        <taxon>Apiospora</taxon>
    </lineage>
</organism>
<comment type="caution">
    <text evidence="2">The sequence shown here is derived from an EMBL/GenBank/DDBJ whole genome shotgun (WGS) entry which is preliminary data.</text>
</comment>
<gene>
    <name evidence="2" type="ORF">PG996_003380</name>
</gene>
<reference evidence="2 3" key="1">
    <citation type="submission" date="2023-01" db="EMBL/GenBank/DDBJ databases">
        <title>Analysis of 21 Apiospora genomes using comparative genomics revels a genus with tremendous synthesis potential of carbohydrate active enzymes and secondary metabolites.</title>
        <authorList>
            <person name="Sorensen T."/>
        </authorList>
    </citation>
    <scope>NUCLEOTIDE SEQUENCE [LARGE SCALE GENOMIC DNA]</scope>
    <source>
        <strain evidence="2 3">CBS 83171</strain>
    </source>
</reference>
<name>A0ABR1W407_9PEZI</name>
<feature type="region of interest" description="Disordered" evidence="1">
    <location>
        <begin position="2118"/>
        <end position="2142"/>
    </location>
</feature>
<feature type="compositionally biased region" description="Basic and acidic residues" evidence="1">
    <location>
        <begin position="61"/>
        <end position="70"/>
    </location>
</feature>
<evidence type="ECO:0000313" key="3">
    <source>
        <dbReference type="Proteomes" id="UP001446871"/>
    </source>
</evidence>
<feature type="compositionally biased region" description="Basic residues" evidence="1">
    <location>
        <begin position="325"/>
        <end position="351"/>
    </location>
</feature>
<dbReference type="InterPro" id="IPR019021">
    <property type="entry name" value="Mms22"/>
</dbReference>
<dbReference type="EMBL" id="JAQQWM010000002">
    <property type="protein sequence ID" value="KAK8077210.1"/>
    <property type="molecule type" value="Genomic_DNA"/>
</dbReference>
<feature type="compositionally biased region" description="Low complexity" evidence="1">
    <location>
        <begin position="543"/>
        <end position="556"/>
    </location>
</feature>
<dbReference type="Proteomes" id="UP001446871">
    <property type="component" value="Unassembled WGS sequence"/>
</dbReference>
<sequence>MAKWKELGEVPDSDDESMFDSEDSQQPELPQLPQLPAAADAPNSQHHDDDATPAVASAYDHANDPNRDVWDVPLTSSQSLEDLDHLFPDDLDPSSSFPVLERQIENASPPREIEADFAEPSYEIEDLTTPTQTSVAAVEDLEAGESVEVGESKQSADRTSLVIELGINTVNTETNDAIVNNIADDEIFAQEEAIRQSRSFRPRKPIQEHPYLLESAHYSSLFKSRGIRPVRVALEEAAANDGKQKDSQEEDYEEDTQSTGGGLQDTAEESQLSLQRDSLDDRDELALSSRSPTPTGSFPFIDNQRSSQNDDDGDELPTLEDLVRRKSILGRPKTHAKRRGSPKSSTKRKQARAFVHPSPPAKERDIFDIPPSPPQTSPAVFSVAPTDCTNTSGRRQEVASITPKPSSADISRDLTPVPIDRGHKPIDLTVDSDSDSSSSQDGVQDMAGSDADDPGNAEASSSPERAPDLNFRRKIRGVLPASWIRLDQQLSRAPSFKPTQRHSPEASPERPQRKGVAQRRIVSPKPNNMNTPFFFDDDESDNDNNTTNTNLRNNDTVPLSHPNGEGFSVFDDDDVGSVMEDDPIDHMLPTRKRNNTGSTQRPVKRRKVQNPFSGQPGAQKRQQRITGLLNRHNGLTELEIHPPPRLSILDVMQSDAPQFVRIAARAAKRRPGKGKASPTNKQISLGTRRDNVDVHDVLRSWKRGKIQSRLRDPVHVAEDRLPRNDRPLQPSSANKVAEPSRRLPKPRPQTAAPIPRFSRPRTLARQTSIDKFVAIDHDANLEHASDLENLPPGTRKLPKRKGLSRRHDSEVATRAAQLEMEEDEPQSRYVFDVRKKALDALYRKSRRALPAFANARLERVFSVSSAAPVVSEPATEVQNRVDTATKDPLTKSRSRIRPRKPARPRPLDTAAARFVHANDPLPDVFETAPEPSIPTEKGSKVIGLGPYGTHYTQHFEIFPLDSGVFFHESTIFGDGRVLMASDESRLGDLTQLRGHCSTSLGDLVLRWGPWEAQTSSEVGLVFDSILEQIQSSIESTGNRSGTPVQATDFVLKYLQQHVSFPDNDAERMFAKRMIEVTSGFAERLDPPTEFSASSTRQSIEVLTRLLIISLQILRICGKLSLPESLQVEEVLKKVAQQLVRILLKSDLTDIRSLYDDLQDPRFREHGIRNEHHCVIAWVVSIRVLQEARIPRAGFWDVVAPIMLKPDFDKSVDARQFEKLWHDLFTILPLGEFDNHGVAVSRIRDTMPLEGWAMPQKLLNRVFDAYKGNQQQSASFNSYCRGVIGRCHYLVEQWGWRKPHAVIGTIFDFFAGQKLAHLRNEEVYRSPQFLEDLAGTPSLKLQPEDRCFHIFLKLLALAIQRLRKFFLLKDMKNLIARVLPNHDRQYLRESDVHESDLAALRNHHDLLCTLFWSAPPDLRPSVQAIQKLVVPGSSHKEACLINIRAWNQLARYVVSSRVDRTIYKPFLDWQNDIFKQVLDQYSSVESDIQQEFLRLSRDASKGVSPELMKSVANMNKQAATDVLRCSLQTTLDVVRHAPSLNIASLVINIYQLHEVFARFSRTPPDLEWATLQVSLDTVDSYLASVEQYLGRNSIPTEQAGFGEDAAMHLDRNVSTTFFLMARTIISSTGNNQAPHDIRGGLSIAEQVTSVAGRLAAVFLRHGVTRLSRFFTPGKYGLFEDLPSKLSLPSRRYLCLFFTTLVEHSVTNFEDINTTPLGVLLDAVAKPSTALAYENRLAHAVKQHASKYLQDVPIEVGNTPDYNSNRDLFEHIITSLRQALRGAGNAQKTTLRNEFTKAVKHTMEQVKRDLTTLVDTPEHVHYISFVQAVIHLIKIQGIYPVEPFFSEFSREYAPPSQDPSLQTATILSWGLKLEDNVTGAVSSLSFYLFSNFKAALSSAKLRGQSKVIQEGMKNTHIMSFMLSRMIPAIIRTAVKKAEGWIILDVYIQALERWFGAHCIHREFDEEAMGGLVALLGFVYADVQLLQRMEVPLGTERLHTLTQMTKLLNLLSPSMTAFLFNYSQSRTASDLRAAIEAFTEYTHAASEYLAGMLKRKKTGSRQGTDTDTASAVQIDPVFLFEGVQFNPSTSALGSNEHINSFSKRMIDDITKDWEVSGSLMTIRGPKRPAGAPATTQSGQGTPVPQWNVRKLAEGLLEELQQWNSVHDKAHRGLGRWHDINAFDNMPF</sequence>
<evidence type="ECO:0000313" key="2">
    <source>
        <dbReference type="EMBL" id="KAK8077210.1"/>
    </source>
</evidence>
<feature type="region of interest" description="Disordered" evidence="1">
    <location>
        <begin position="712"/>
        <end position="755"/>
    </location>
</feature>
<feature type="region of interest" description="Disordered" evidence="1">
    <location>
        <begin position="583"/>
        <end position="622"/>
    </location>
</feature>
<accession>A0ABR1W407</accession>
<feature type="compositionally biased region" description="Basic and acidic residues" evidence="1">
    <location>
        <begin position="712"/>
        <end position="726"/>
    </location>
</feature>
<feature type="region of interest" description="Disordered" evidence="1">
    <location>
        <begin position="491"/>
        <end position="563"/>
    </location>
</feature>
<feature type="compositionally biased region" description="Acidic residues" evidence="1">
    <location>
        <begin position="309"/>
        <end position="318"/>
    </location>
</feature>